<sequence>MIKKIINNEDAGLAMLEEVMQAVTIDSVIDMLFMPYNGFPTVSILIKDYQGNKVNYLMRATTGEEIFEVNQLLRSFDLGIMVEFKNFTQYDLFIDYCMNLIKANRKATA</sequence>
<dbReference type="RefSeq" id="WP_151866815.1">
    <property type="nucleotide sequence ID" value="NZ_WBZB01000047.1"/>
</dbReference>
<evidence type="ECO:0000313" key="1">
    <source>
        <dbReference type="EMBL" id="KAB3527122.1"/>
    </source>
</evidence>
<dbReference type="EMBL" id="WBZB01000047">
    <property type="protein sequence ID" value="KAB3527122.1"/>
    <property type="molecule type" value="Genomic_DNA"/>
</dbReference>
<reference evidence="1 2" key="1">
    <citation type="submission" date="2019-10" db="EMBL/GenBank/DDBJ databases">
        <title>Alkaliphilus serpentinus sp. nov. and Alkaliphilus pronyensis sp. nov., two novel anaerobic alkaliphilic species isolated from the serpentinized-hosted hydrothermal field of the Prony Bay (New Caledonia).</title>
        <authorList>
            <person name="Postec A."/>
        </authorList>
    </citation>
    <scope>NUCLEOTIDE SEQUENCE [LARGE SCALE GENOMIC DNA]</scope>
    <source>
        <strain evidence="1 2">LacT</strain>
    </source>
</reference>
<dbReference type="OrthoDB" id="2857727at2"/>
<keyword evidence="2" id="KW-1185">Reference proteome</keyword>
<comment type="caution">
    <text evidence="1">The sequence shown here is derived from an EMBL/GenBank/DDBJ whole genome shotgun (WGS) entry which is preliminary data.</text>
</comment>
<dbReference type="AlphaFoldDB" id="A0A833M792"/>
<dbReference type="Proteomes" id="UP000465601">
    <property type="component" value="Unassembled WGS sequence"/>
</dbReference>
<organism evidence="1 2">
    <name type="scientific">Alkaliphilus serpentinus</name>
    <dbReference type="NCBI Taxonomy" id="1482731"/>
    <lineage>
        <taxon>Bacteria</taxon>
        <taxon>Bacillati</taxon>
        <taxon>Bacillota</taxon>
        <taxon>Clostridia</taxon>
        <taxon>Peptostreptococcales</taxon>
        <taxon>Natronincolaceae</taxon>
        <taxon>Alkaliphilus</taxon>
    </lineage>
</organism>
<proteinExistence type="predicted"/>
<protein>
    <submittedName>
        <fullName evidence="1">Uncharacterized protein</fullName>
    </submittedName>
</protein>
<name>A0A833M792_9FIRM</name>
<evidence type="ECO:0000313" key="2">
    <source>
        <dbReference type="Proteomes" id="UP000465601"/>
    </source>
</evidence>
<gene>
    <name evidence="1" type="ORF">F8153_13200</name>
</gene>
<accession>A0A833M792</accession>